<evidence type="ECO:0000256" key="2">
    <source>
        <dbReference type="ARBA" id="ARBA00022478"/>
    </source>
</evidence>
<dbReference type="Pfam" id="PF04560">
    <property type="entry name" value="RNA_pol_Rpb2_7"/>
    <property type="match status" value="1"/>
</dbReference>
<dbReference type="PATRIC" id="fig|319653.3.peg.1229"/>
<evidence type="ECO:0000256" key="7">
    <source>
        <dbReference type="HAMAP-Rule" id="MF_01321"/>
    </source>
</evidence>
<dbReference type="NCBIfam" id="TIGR02013">
    <property type="entry name" value="rpoB"/>
    <property type="match status" value="1"/>
</dbReference>
<evidence type="ECO:0000313" key="17">
    <source>
        <dbReference type="EMBL" id="KRN81423.1"/>
    </source>
</evidence>
<dbReference type="GO" id="GO:0003899">
    <property type="term" value="F:DNA-directed RNA polymerase activity"/>
    <property type="evidence" value="ECO:0007669"/>
    <property type="project" value="UniProtKB-UniRule"/>
</dbReference>
<keyword evidence="2 7" id="KW-0240">DNA-directed RNA polymerase</keyword>
<dbReference type="InterPro" id="IPR014724">
    <property type="entry name" value="RNA_pol_RPB2_OB-fold"/>
</dbReference>
<reference evidence="17 18" key="1">
    <citation type="journal article" date="2015" name="Genome Announc.">
        <title>Expanding the biotechnology potential of lactobacilli through comparative genomics of 213 strains and associated genera.</title>
        <authorList>
            <person name="Sun Z."/>
            <person name="Harris H.M."/>
            <person name="McCann A."/>
            <person name="Guo C."/>
            <person name="Argimon S."/>
            <person name="Zhang W."/>
            <person name="Yang X."/>
            <person name="Jeffery I.B."/>
            <person name="Cooney J.C."/>
            <person name="Kagawa T.F."/>
            <person name="Liu W."/>
            <person name="Song Y."/>
            <person name="Salvetti E."/>
            <person name="Wrobel A."/>
            <person name="Rasinkangas P."/>
            <person name="Parkhill J."/>
            <person name="Rea M.C."/>
            <person name="O'Sullivan O."/>
            <person name="Ritari J."/>
            <person name="Douillard F.P."/>
            <person name="Paul Ross R."/>
            <person name="Yang R."/>
            <person name="Briner A.E."/>
            <person name="Felis G.E."/>
            <person name="de Vos W.M."/>
            <person name="Barrangou R."/>
            <person name="Klaenhammer T.R."/>
            <person name="Caufield P.W."/>
            <person name="Cui Y."/>
            <person name="Zhang H."/>
            <person name="O'Toole P.W."/>
        </authorList>
    </citation>
    <scope>NUCLEOTIDE SEQUENCE [LARGE SCALE GENOMIC DNA]</scope>
    <source>
        <strain evidence="17 18">DSM 22301</strain>
    </source>
</reference>
<accession>A0A0R2JW98</accession>
<evidence type="ECO:0000256" key="1">
    <source>
        <dbReference type="ARBA" id="ARBA00004026"/>
    </source>
</evidence>
<dbReference type="InterPro" id="IPR007644">
    <property type="entry name" value="RNA_pol_bsu_protrusion"/>
</dbReference>
<evidence type="ECO:0000256" key="10">
    <source>
        <dbReference type="SAM" id="MobiDB-lite"/>
    </source>
</evidence>
<comment type="similarity">
    <text evidence="7 8">Belongs to the RNA polymerase beta chain family.</text>
</comment>
<dbReference type="Gene3D" id="3.90.1100.10">
    <property type="match status" value="2"/>
</dbReference>
<evidence type="ECO:0000259" key="16">
    <source>
        <dbReference type="Pfam" id="PF10385"/>
    </source>
</evidence>
<comment type="subunit">
    <text evidence="7 9">The RNAP catalytic core consists of 2 alpha, 1 beta, 1 beta' and 1 omega subunit. When a sigma factor is associated with the core the holoenzyme is formed, which can initiate transcription.</text>
</comment>
<dbReference type="GO" id="GO:0003677">
    <property type="term" value="F:DNA binding"/>
    <property type="evidence" value="ECO:0007669"/>
    <property type="project" value="UniProtKB-UniRule"/>
</dbReference>
<feature type="domain" description="DNA-directed RNA polymerase subunit 2 hybrid-binding" evidence="11">
    <location>
        <begin position="684"/>
        <end position="1069"/>
    </location>
</feature>
<dbReference type="Pfam" id="PF00562">
    <property type="entry name" value="RNA_pol_Rpb2_6"/>
    <property type="match status" value="1"/>
</dbReference>
<dbReference type="CDD" id="cd00653">
    <property type="entry name" value="RNA_pol_B_RPB2"/>
    <property type="match status" value="1"/>
</dbReference>
<dbReference type="SUPFAM" id="SSF64484">
    <property type="entry name" value="beta and beta-prime subunits of DNA dependent RNA-polymerase"/>
    <property type="match status" value="1"/>
</dbReference>
<proteinExistence type="inferred from homology"/>
<dbReference type="Gene3D" id="2.30.150.10">
    <property type="entry name" value="DNA-directed RNA polymerase, beta subunit, external 1 domain"/>
    <property type="match status" value="1"/>
</dbReference>
<dbReference type="Pfam" id="PF10385">
    <property type="entry name" value="RNA_pol_Rpb2_45"/>
    <property type="match status" value="1"/>
</dbReference>
<dbReference type="Pfam" id="PF04563">
    <property type="entry name" value="RNA_pol_Rpb2_1"/>
    <property type="match status" value="1"/>
</dbReference>
<keyword evidence="3 7" id="KW-0808">Transferase</keyword>
<feature type="region of interest" description="Disordered" evidence="10">
    <location>
        <begin position="1175"/>
        <end position="1209"/>
    </location>
</feature>
<feature type="domain" description="RNA polymerase Rpb2" evidence="15">
    <location>
        <begin position="477"/>
        <end position="545"/>
    </location>
</feature>
<dbReference type="InterPro" id="IPR007642">
    <property type="entry name" value="RNA_pol_Rpb2_2"/>
</dbReference>
<dbReference type="HAMAP" id="MF_01321">
    <property type="entry name" value="RNApol_bact_RpoB"/>
    <property type="match status" value="1"/>
</dbReference>
<evidence type="ECO:0000256" key="6">
    <source>
        <dbReference type="ARBA" id="ARBA00048552"/>
    </source>
</evidence>
<evidence type="ECO:0000256" key="5">
    <source>
        <dbReference type="ARBA" id="ARBA00023163"/>
    </source>
</evidence>
<evidence type="ECO:0000259" key="11">
    <source>
        <dbReference type="Pfam" id="PF00562"/>
    </source>
</evidence>
<feature type="domain" description="RNA polymerase beta subunit protrusion" evidence="14">
    <location>
        <begin position="31"/>
        <end position="462"/>
    </location>
</feature>
<comment type="catalytic activity">
    <reaction evidence="6 7 9">
        <text>RNA(n) + a ribonucleoside 5'-triphosphate = RNA(n+1) + diphosphate</text>
        <dbReference type="Rhea" id="RHEA:21248"/>
        <dbReference type="Rhea" id="RHEA-COMP:14527"/>
        <dbReference type="Rhea" id="RHEA-COMP:17342"/>
        <dbReference type="ChEBI" id="CHEBI:33019"/>
        <dbReference type="ChEBI" id="CHEBI:61557"/>
        <dbReference type="ChEBI" id="CHEBI:140395"/>
        <dbReference type="EC" id="2.7.7.6"/>
    </reaction>
</comment>
<evidence type="ECO:0000256" key="4">
    <source>
        <dbReference type="ARBA" id="ARBA00022695"/>
    </source>
</evidence>
<dbReference type="GO" id="GO:0032549">
    <property type="term" value="F:ribonucleoside binding"/>
    <property type="evidence" value="ECO:0007669"/>
    <property type="project" value="InterPro"/>
</dbReference>
<feature type="domain" description="RNA polymerase Rpb2" evidence="13">
    <location>
        <begin position="381"/>
        <end position="418"/>
    </location>
</feature>
<dbReference type="InterPro" id="IPR015712">
    <property type="entry name" value="DNA-dir_RNA_pol_su2"/>
</dbReference>
<feature type="domain" description="RNA polymerase Rpb2" evidence="12">
    <location>
        <begin position="1071"/>
        <end position="1145"/>
    </location>
</feature>
<dbReference type="FunFam" id="3.90.1800.10:FF:000001">
    <property type="entry name" value="DNA-directed RNA polymerase subunit beta"/>
    <property type="match status" value="1"/>
</dbReference>
<dbReference type="STRING" id="319653.SAMN04487973_1252"/>
<feature type="domain" description="RNA polymerase Rpb2" evidence="13">
    <location>
        <begin position="143"/>
        <end position="291"/>
    </location>
</feature>
<protein>
    <recommendedName>
        <fullName evidence="7 9">DNA-directed RNA polymerase subunit beta</fullName>
        <shortName evidence="7">RNAP subunit beta</shortName>
        <ecNumber evidence="7 9">2.7.7.6</ecNumber>
    </recommendedName>
    <alternativeName>
        <fullName evidence="7">RNA polymerase subunit beta</fullName>
    </alternativeName>
    <alternativeName>
        <fullName evidence="7">Transcriptase subunit beta</fullName>
    </alternativeName>
</protein>
<dbReference type="InterPro" id="IPR042107">
    <property type="entry name" value="DNA-dir_RNA_pol_bsu_ext_1_sf"/>
</dbReference>
<sequence>MNNLAGHLVKYGKHRTRRSYARIKEVLELPNLIEIQSNSYQWFLDEGLKDMFDDIMPIDDFAGNLSLEYVDYQLLEPKYTVDEAREHEANYSAPLHVTLRLTNHETGEIKSQDVFFGDFPLMTEQGTFIINGAERVIVSQLVRSPGVYYTKEADKNGRDIWGTTVIPNRGAWLEYETDAKNIAYVRIDRTRKIPMTELVRALGFGSDEEIVDMLGQTDSLDNTLDKDVHKNSEDSRVEESLKDIYERLRPGEPKTADSSRSLLTARFFDPKRYDMAPVGRYKVNKKLSLKTRLVGQTLAETLADPDTGEVIAQKGTVVTKDVMKDLAPYLDKKDFKAITYTPSDESVVTTPMTVQSIKIVNPNDPERELTMIGNDNIDLKLKHITPADIIASINYFFLLQEGIGSTDDIDHLGNRRIRSVGELLQNQFRIGLSRMERVVRERMSIQDAATVTPQQLINIRPVVASIKEFFGSSQLSQFMDQTNPLGELTHKRRLSALGPGGLTRDRAGYEVRDVHYTHYGRMCPIETPEGPNIGLINSLASYAKINKYGFIETPYRRVSWTTHKVTNKIDYLTADEEDQYVIAQANSPLNDDGSFVDDVVMARHESDNIEINITNVDYMDVSPKQVVAVATACIPFLENDDSNRALMGANMQRQAVPLLDPHAPLVGTGIEYKAAHDSGVALICKHDGTVEYVDAREIRVRRDDGALDTYKLMKFRRSNGGKNYNQRPIVKVNDHVDNDEVLADGPSMEGGELALGQNPLVAFMTWQGYNFEDAIAINERLVRDDVYTSIHIEEYESEARDTKLGPEEMTREIPNVGEDALKDLDEDGIVRIGAEVEDGDILVGKVTPKGVTELSAEERLLHAIFGEKAREVRDTSLRVPHGGGGIIQDVKIFTRENGDELSPGVNMMVRVYIAQKRKLQVGDKMAGRHGNKGTVSVVIPEEDMPYMPDGTPIDIMLSPMGVPSRMNIGQVLELHLGMAARNLGIHVATPVFDGARDKDIWDAVKEAGMQSDAKTVLYDGRTGEPFEQRIAVGVMHYMKLAHMVDDKIHARSIGPYSLVTQQPLGGKAQFGGQRFGEMEVWALEAYGAAYTLQEILTYKSDDVVGRVKTYEAIVKGDPIPRPGVPESFRVLVKELQALGLDMKVLDADKNEIELRDMDDDDDDVVNVDALSKYAEEQKDKSKEDAKATAASKDASSVSETKAETKNNQK</sequence>
<dbReference type="Gene3D" id="3.90.1800.10">
    <property type="entry name" value="RNA polymerase alpha subunit dimerisation domain"/>
    <property type="match status" value="1"/>
</dbReference>
<dbReference type="EC" id="2.7.7.6" evidence="7 9"/>
<evidence type="ECO:0000259" key="15">
    <source>
        <dbReference type="Pfam" id="PF04565"/>
    </source>
</evidence>
<dbReference type="Proteomes" id="UP000051749">
    <property type="component" value="Unassembled WGS sequence"/>
</dbReference>
<dbReference type="GO" id="GO:0000428">
    <property type="term" value="C:DNA-directed RNA polymerase complex"/>
    <property type="evidence" value="ECO:0007669"/>
    <property type="project" value="UniProtKB-KW"/>
</dbReference>
<gene>
    <name evidence="7" type="primary">rpoB</name>
    <name evidence="17" type="ORF">IV87_GL001214</name>
</gene>
<evidence type="ECO:0000259" key="12">
    <source>
        <dbReference type="Pfam" id="PF04560"/>
    </source>
</evidence>
<dbReference type="InterPro" id="IPR007121">
    <property type="entry name" value="RNA_pol_bsu_CS"/>
</dbReference>
<dbReference type="Pfam" id="PF04565">
    <property type="entry name" value="RNA_pol_Rpb2_3"/>
    <property type="match status" value="1"/>
</dbReference>
<dbReference type="NCBIfam" id="NF001616">
    <property type="entry name" value="PRK00405.1"/>
    <property type="match status" value="1"/>
</dbReference>
<dbReference type="Gene3D" id="2.40.50.100">
    <property type="match status" value="1"/>
</dbReference>
<dbReference type="Pfam" id="PF04561">
    <property type="entry name" value="RNA_pol_Rpb2_2"/>
    <property type="match status" value="2"/>
</dbReference>
<dbReference type="Gene3D" id="3.90.1110.10">
    <property type="entry name" value="RNA polymerase Rpb2, domain 2"/>
    <property type="match status" value="1"/>
</dbReference>
<evidence type="ECO:0000259" key="13">
    <source>
        <dbReference type="Pfam" id="PF04561"/>
    </source>
</evidence>
<evidence type="ECO:0000313" key="18">
    <source>
        <dbReference type="Proteomes" id="UP000051749"/>
    </source>
</evidence>
<keyword evidence="4 7" id="KW-0548">Nucleotidyltransferase</keyword>
<keyword evidence="5 7" id="KW-0804">Transcription</keyword>
<dbReference type="InterPro" id="IPR010243">
    <property type="entry name" value="RNA_pol_bsu_bac"/>
</dbReference>
<evidence type="ECO:0000259" key="14">
    <source>
        <dbReference type="Pfam" id="PF04563"/>
    </source>
</evidence>
<evidence type="ECO:0000256" key="8">
    <source>
        <dbReference type="RuleBase" id="RU000434"/>
    </source>
</evidence>
<dbReference type="Gene3D" id="2.40.270.10">
    <property type="entry name" value="DNA-directed RNA polymerase, subunit 2, domain 6"/>
    <property type="match status" value="1"/>
</dbReference>
<dbReference type="GO" id="GO:0006351">
    <property type="term" value="P:DNA-templated transcription"/>
    <property type="evidence" value="ECO:0007669"/>
    <property type="project" value="UniProtKB-UniRule"/>
</dbReference>
<dbReference type="InterPro" id="IPR007120">
    <property type="entry name" value="DNA-dir_RNAP_su2_dom"/>
</dbReference>
<organism evidence="17 18">
    <name type="scientific">Pediococcus ethanolidurans</name>
    <dbReference type="NCBI Taxonomy" id="319653"/>
    <lineage>
        <taxon>Bacteria</taxon>
        <taxon>Bacillati</taxon>
        <taxon>Bacillota</taxon>
        <taxon>Bacilli</taxon>
        <taxon>Lactobacillales</taxon>
        <taxon>Lactobacillaceae</taxon>
        <taxon>Pediococcus</taxon>
    </lineage>
</organism>
<feature type="compositionally biased region" description="Low complexity" evidence="10">
    <location>
        <begin position="1187"/>
        <end position="1198"/>
    </location>
</feature>
<feature type="compositionally biased region" description="Basic and acidic residues" evidence="10">
    <location>
        <begin position="1175"/>
        <end position="1186"/>
    </location>
</feature>
<feature type="domain" description="DNA-directed RNA polymerase beta subunit external 1" evidence="16">
    <location>
        <begin position="555"/>
        <end position="622"/>
    </location>
</feature>
<dbReference type="EMBL" id="JQBY01000029">
    <property type="protein sequence ID" value="KRN81423.1"/>
    <property type="molecule type" value="Genomic_DNA"/>
</dbReference>
<dbReference type="AlphaFoldDB" id="A0A0R2JW98"/>
<dbReference type="InterPro" id="IPR019462">
    <property type="entry name" value="DNA-dir_RNA_pol_bsu_external_1"/>
</dbReference>
<dbReference type="InterPro" id="IPR007645">
    <property type="entry name" value="RNA_pol_Rpb2_3"/>
</dbReference>
<evidence type="ECO:0000256" key="3">
    <source>
        <dbReference type="ARBA" id="ARBA00022679"/>
    </source>
</evidence>
<dbReference type="PROSITE" id="PS01166">
    <property type="entry name" value="RNA_POL_BETA"/>
    <property type="match status" value="1"/>
</dbReference>
<dbReference type="InterPro" id="IPR007641">
    <property type="entry name" value="RNA_pol_Rpb2_7"/>
</dbReference>
<evidence type="ECO:0000256" key="9">
    <source>
        <dbReference type="RuleBase" id="RU363031"/>
    </source>
</evidence>
<dbReference type="InterPro" id="IPR037034">
    <property type="entry name" value="RNA_pol_Rpb2_2_sf"/>
</dbReference>
<dbReference type="Gene3D" id="2.40.50.150">
    <property type="match status" value="1"/>
</dbReference>
<name>A0A0R2JW98_9LACO</name>
<dbReference type="PANTHER" id="PTHR20856">
    <property type="entry name" value="DNA-DIRECTED RNA POLYMERASE I SUBUNIT 2"/>
    <property type="match status" value="1"/>
</dbReference>
<feature type="compositionally biased region" description="Basic and acidic residues" evidence="10">
    <location>
        <begin position="1200"/>
        <end position="1209"/>
    </location>
</feature>
<dbReference type="InterPro" id="IPR037033">
    <property type="entry name" value="DNA-dir_RNAP_su2_hyb_sf"/>
</dbReference>
<comment type="function">
    <text evidence="1 7 9">DNA-dependent RNA polymerase catalyzes the transcription of DNA into RNA using the four ribonucleoside triphosphates as substrates.</text>
</comment>
<comment type="caution">
    <text evidence="17">The sequence shown here is derived from an EMBL/GenBank/DDBJ whole genome shotgun (WGS) entry which is preliminary data.</text>
</comment>